<gene>
    <name evidence="10" type="primary">dmeF</name>
    <name evidence="10" type="ORF">ACFPQ5_10945</name>
</gene>
<dbReference type="EMBL" id="JBHSMR010000013">
    <property type="protein sequence ID" value="MFC5478710.1"/>
    <property type="molecule type" value="Genomic_DNA"/>
</dbReference>
<dbReference type="Pfam" id="PF01545">
    <property type="entry name" value="Cation_efflux"/>
    <property type="match status" value="1"/>
</dbReference>
<evidence type="ECO:0000313" key="10">
    <source>
        <dbReference type="EMBL" id="MFC5478710.1"/>
    </source>
</evidence>
<feature type="domain" description="Cation efflux protein transmembrane" evidence="9">
    <location>
        <begin position="32"/>
        <end position="244"/>
    </location>
</feature>
<evidence type="ECO:0000256" key="1">
    <source>
        <dbReference type="ARBA" id="ARBA00004141"/>
    </source>
</evidence>
<evidence type="ECO:0000256" key="4">
    <source>
        <dbReference type="ARBA" id="ARBA00022989"/>
    </source>
</evidence>
<dbReference type="InterPro" id="IPR058533">
    <property type="entry name" value="Cation_efflux_TM"/>
</dbReference>
<dbReference type="PANTHER" id="PTHR45755:SF4">
    <property type="entry name" value="ZINC TRANSPORTER 7"/>
    <property type="match status" value="1"/>
</dbReference>
<protein>
    <submittedName>
        <fullName evidence="10">CDF family Co(II)/Ni(II) efflux transporter DmeF</fullName>
    </submittedName>
</protein>
<dbReference type="NCBIfam" id="NF033827">
    <property type="entry name" value="CDF_efflux_DmeF"/>
    <property type="match status" value="1"/>
</dbReference>
<sequence>MQDLTHQASRDELAHEHIFDQGSNAAERGTRVVMWITLVMMVVEIAAGWWFNSMALLADGWHMSSHALAIGLSAFAYSAARKYARDPRFAFGTWKIEILAGYTSAVFLLGIAALMAVGSVERIFAPEPIHYREAIVIAVVGLVVNVVCALILGHAHHDHDHGHGHHHHDHHGHEHGHGHHDLNLKSAYIHVIADAATSVLAIGALAGGWAFGWSWLDPVMGIVGAVLVAVWAKNLIVETGKVLLDREMDAPVVEEIREVIAGASSAGYARLVDLHVWRVGKQFYSCALSLVTDDPSLTPAKVREQLGIHEEIVHATIEVHYRPGKAG</sequence>
<keyword evidence="11" id="KW-1185">Reference proteome</keyword>
<dbReference type="SUPFAM" id="SSF161111">
    <property type="entry name" value="Cation efflux protein transmembrane domain-like"/>
    <property type="match status" value="1"/>
</dbReference>
<keyword evidence="2" id="KW-0813">Transport</keyword>
<proteinExistence type="predicted"/>
<comment type="caution">
    <text evidence="10">The sequence shown here is derived from an EMBL/GenBank/DDBJ whole genome shotgun (WGS) entry which is preliminary data.</text>
</comment>
<keyword evidence="6 8" id="KW-0472">Membrane</keyword>
<dbReference type="RefSeq" id="WP_379754895.1">
    <property type="nucleotide sequence ID" value="NZ_JBHSMR010000013.1"/>
</dbReference>
<feature type="region of interest" description="Disordered" evidence="7">
    <location>
        <begin position="159"/>
        <end position="179"/>
    </location>
</feature>
<evidence type="ECO:0000256" key="5">
    <source>
        <dbReference type="ARBA" id="ARBA00023065"/>
    </source>
</evidence>
<comment type="subcellular location">
    <subcellularLocation>
        <location evidence="1">Membrane</location>
        <topology evidence="1">Multi-pass membrane protein</topology>
    </subcellularLocation>
</comment>
<name>A0ABW0MKF0_9BURK</name>
<evidence type="ECO:0000256" key="7">
    <source>
        <dbReference type="SAM" id="MobiDB-lite"/>
    </source>
</evidence>
<evidence type="ECO:0000259" key="9">
    <source>
        <dbReference type="Pfam" id="PF01545"/>
    </source>
</evidence>
<dbReference type="Gene3D" id="1.20.1510.10">
    <property type="entry name" value="Cation efflux protein transmembrane domain"/>
    <property type="match status" value="1"/>
</dbReference>
<dbReference type="InterPro" id="IPR045316">
    <property type="entry name" value="Msc2-like"/>
</dbReference>
<evidence type="ECO:0000256" key="3">
    <source>
        <dbReference type="ARBA" id="ARBA00022692"/>
    </source>
</evidence>
<feature type="transmembrane region" description="Helical" evidence="8">
    <location>
        <begin position="32"/>
        <end position="51"/>
    </location>
</feature>
<keyword evidence="3 8" id="KW-0812">Transmembrane</keyword>
<evidence type="ECO:0000256" key="8">
    <source>
        <dbReference type="SAM" id="Phobius"/>
    </source>
</evidence>
<feature type="transmembrane region" description="Helical" evidence="8">
    <location>
        <begin position="187"/>
        <end position="212"/>
    </location>
</feature>
<feature type="transmembrane region" description="Helical" evidence="8">
    <location>
        <begin position="63"/>
        <end position="84"/>
    </location>
</feature>
<accession>A0ABW0MKF0</accession>
<keyword evidence="4 8" id="KW-1133">Transmembrane helix</keyword>
<feature type="compositionally biased region" description="Basic residues" evidence="7">
    <location>
        <begin position="162"/>
        <end position="178"/>
    </location>
</feature>
<dbReference type="NCBIfam" id="TIGR01297">
    <property type="entry name" value="CDF"/>
    <property type="match status" value="1"/>
</dbReference>
<organism evidence="10 11">
    <name type="scientific">Massilia suwonensis</name>
    <dbReference type="NCBI Taxonomy" id="648895"/>
    <lineage>
        <taxon>Bacteria</taxon>
        <taxon>Pseudomonadati</taxon>
        <taxon>Pseudomonadota</taxon>
        <taxon>Betaproteobacteria</taxon>
        <taxon>Burkholderiales</taxon>
        <taxon>Oxalobacteraceae</taxon>
        <taxon>Telluria group</taxon>
        <taxon>Massilia</taxon>
    </lineage>
</organism>
<evidence type="ECO:0000256" key="6">
    <source>
        <dbReference type="ARBA" id="ARBA00023136"/>
    </source>
</evidence>
<evidence type="ECO:0000256" key="2">
    <source>
        <dbReference type="ARBA" id="ARBA00022448"/>
    </source>
</evidence>
<reference evidence="11" key="1">
    <citation type="journal article" date="2019" name="Int. J. Syst. Evol. Microbiol.">
        <title>The Global Catalogue of Microorganisms (GCM) 10K type strain sequencing project: providing services to taxonomists for standard genome sequencing and annotation.</title>
        <authorList>
            <consortium name="The Broad Institute Genomics Platform"/>
            <consortium name="The Broad Institute Genome Sequencing Center for Infectious Disease"/>
            <person name="Wu L."/>
            <person name="Ma J."/>
        </authorList>
    </citation>
    <scope>NUCLEOTIDE SEQUENCE [LARGE SCALE GENOMIC DNA]</scope>
    <source>
        <strain evidence="11">CCUG 43111</strain>
    </source>
</reference>
<feature type="transmembrane region" description="Helical" evidence="8">
    <location>
        <begin position="218"/>
        <end position="236"/>
    </location>
</feature>
<feature type="transmembrane region" description="Helical" evidence="8">
    <location>
        <begin position="129"/>
        <end position="152"/>
    </location>
</feature>
<dbReference type="PANTHER" id="PTHR45755">
    <property type="match status" value="1"/>
</dbReference>
<dbReference type="InterPro" id="IPR027469">
    <property type="entry name" value="Cation_efflux_TMD_sf"/>
</dbReference>
<feature type="transmembrane region" description="Helical" evidence="8">
    <location>
        <begin position="96"/>
        <end position="117"/>
    </location>
</feature>
<dbReference type="Proteomes" id="UP001596101">
    <property type="component" value="Unassembled WGS sequence"/>
</dbReference>
<evidence type="ECO:0000313" key="11">
    <source>
        <dbReference type="Proteomes" id="UP001596101"/>
    </source>
</evidence>
<keyword evidence="5" id="KW-0406">Ion transport</keyword>
<dbReference type="InterPro" id="IPR002524">
    <property type="entry name" value="Cation_efflux"/>
</dbReference>